<feature type="region of interest" description="Disordered" evidence="1">
    <location>
        <begin position="1"/>
        <end position="20"/>
    </location>
</feature>
<gene>
    <name evidence="3" type="ORF">CDL12_15583</name>
</gene>
<proteinExistence type="predicted"/>
<dbReference type="GO" id="GO:0008017">
    <property type="term" value="F:microtubule binding"/>
    <property type="evidence" value="ECO:0007669"/>
    <property type="project" value="TreeGrafter"/>
</dbReference>
<dbReference type="PANTHER" id="PTHR14326">
    <property type="entry name" value="TARGETING PROTEIN FOR XKLP2"/>
    <property type="match status" value="1"/>
</dbReference>
<dbReference type="GO" id="GO:0030295">
    <property type="term" value="F:protein kinase activator activity"/>
    <property type="evidence" value="ECO:0007669"/>
    <property type="project" value="TreeGrafter"/>
</dbReference>
<name>A0A2G9H2U6_9LAMI</name>
<dbReference type="AlphaFoldDB" id="A0A2G9H2U6"/>
<feature type="region of interest" description="Disordered" evidence="1">
    <location>
        <begin position="92"/>
        <end position="113"/>
    </location>
</feature>
<dbReference type="InterPro" id="IPR027330">
    <property type="entry name" value="TPX2_central_dom"/>
</dbReference>
<dbReference type="Proteomes" id="UP000231279">
    <property type="component" value="Unassembled WGS sequence"/>
</dbReference>
<sequence length="272" mass="30984">MKPTASHLAKLQKVHDKHSGHLCSRFQRTSANLDRKSSQSSIASDNVATKRQKLEIGYLKKIAQLKHQFSLLHKSTKKLTVPKEPELETLLRAQRQRRSKNSCTSSETEKQKEEYNFKAHPLNKKILQGPSFSQPKKSKPQLPEFQVFRLKTMERAKHHTSAKVYPSAADTDVIQDEKQKSPTSKESRLSDKLLESPPIEKFAELSLGQDTKNKSATELDKHASAKGSKKDARNSFQADFWRCHTKPNHCGDNARVREGKCWSNMTRSLGIR</sequence>
<dbReference type="GO" id="GO:0005880">
    <property type="term" value="C:nuclear microtubule"/>
    <property type="evidence" value="ECO:0007669"/>
    <property type="project" value="TreeGrafter"/>
</dbReference>
<dbReference type="OrthoDB" id="1684416at2759"/>
<dbReference type="EMBL" id="NKXS01002851">
    <property type="protein sequence ID" value="PIN11816.1"/>
    <property type="molecule type" value="Genomic_DNA"/>
</dbReference>
<evidence type="ECO:0000313" key="3">
    <source>
        <dbReference type="EMBL" id="PIN11816.1"/>
    </source>
</evidence>
<feature type="region of interest" description="Disordered" evidence="1">
    <location>
        <begin position="158"/>
        <end position="232"/>
    </location>
</feature>
<dbReference type="GO" id="GO:0090307">
    <property type="term" value="P:mitotic spindle assembly"/>
    <property type="evidence" value="ECO:0007669"/>
    <property type="project" value="TreeGrafter"/>
</dbReference>
<feature type="compositionally biased region" description="Basic and acidic residues" evidence="1">
    <location>
        <begin position="211"/>
        <end position="232"/>
    </location>
</feature>
<evidence type="ECO:0000256" key="1">
    <source>
        <dbReference type="SAM" id="MobiDB-lite"/>
    </source>
</evidence>
<reference evidence="4" key="1">
    <citation type="journal article" date="2018" name="Gigascience">
        <title>Genome assembly of the Pink Ipe (Handroanthus impetiginosus, Bignoniaceae), a highly valued, ecologically keystone Neotropical timber forest tree.</title>
        <authorList>
            <person name="Silva-Junior O.B."/>
            <person name="Grattapaglia D."/>
            <person name="Novaes E."/>
            <person name="Collevatti R.G."/>
        </authorList>
    </citation>
    <scope>NUCLEOTIDE SEQUENCE [LARGE SCALE GENOMIC DNA]</scope>
    <source>
        <strain evidence="4">cv. UFG-1</strain>
    </source>
</reference>
<protein>
    <recommendedName>
        <fullName evidence="2">TPX2 central domain-containing protein</fullName>
    </recommendedName>
</protein>
<dbReference type="Pfam" id="PF12214">
    <property type="entry name" value="TPX2_importin"/>
    <property type="match status" value="1"/>
</dbReference>
<dbReference type="STRING" id="429701.A0A2G9H2U6"/>
<dbReference type="GO" id="GO:0060236">
    <property type="term" value="P:regulation of mitotic spindle organization"/>
    <property type="evidence" value="ECO:0007669"/>
    <property type="project" value="InterPro"/>
</dbReference>
<evidence type="ECO:0000313" key="4">
    <source>
        <dbReference type="Proteomes" id="UP000231279"/>
    </source>
</evidence>
<keyword evidence="4" id="KW-1185">Reference proteome</keyword>
<feature type="compositionally biased region" description="Basic and acidic residues" evidence="1">
    <location>
        <begin position="175"/>
        <end position="194"/>
    </location>
</feature>
<organism evidence="3 4">
    <name type="scientific">Handroanthus impetiginosus</name>
    <dbReference type="NCBI Taxonomy" id="429701"/>
    <lineage>
        <taxon>Eukaryota</taxon>
        <taxon>Viridiplantae</taxon>
        <taxon>Streptophyta</taxon>
        <taxon>Embryophyta</taxon>
        <taxon>Tracheophyta</taxon>
        <taxon>Spermatophyta</taxon>
        <taxon>Magnoliopsida</taxon>
        <taxon>eudicotyledons</taxon>
        <taxon>Gunneridae</taxon>
        <taxon>Pentapetalae</taxon>
        <taxon>asterids</taxon>
        <taxon>lamiids</taxon>
        <taxon>Lamiales</taxon>
        <taxon>Bignoniaceae</taxon>
        <taxon>Crescentiina</taxon>
        <taxon>Tabebuia alliance</taxon>
        <taxon>Handroanthus</taxon>
    </lineage>
</organism>
<dbReference type="GO" id="GO:0005819">
    <property type="term" value="C:spindle"/>
    <property type="evidence" value="ECO:0007669"/>
    <property type="project" value="InterPro"/>
</dbReference>
<evidence type="ECO:0000259" key="2">
    <source>
        <dbReference type="Pfam" id="PF12214"/>
    </source>
</evidence>
<accession>A0A2G9H2U6</accession>
<feature type="domain" description="TPX2 central" evidence="2">
    <location>
        <begin position="78"/>
        <end position="196"/>
    </location>
</feature>
<dbReference type="InterPro" id="IPR009675">
    <property type="entry name" value="TPX2_fam"/>
</dbReference>
<comment type="caution">
    <text evidence="3">The sequence shown here is derived from an EMBL/GenBank/DDBJ whole genome shotgun (WGS) entry which is preliminary data.</text>
</comment>
<dbReference type="PANTHER" id="PTHR14326:SF55">
    <property type="entry name" value="CELL CYCLE REGULATED MICROTUBULE ASSOCIATED PROTEIN"/>
    <property type="match status" value="1"/>
</dbReference>